<dbReference type="InterPro" id="IPR023214">
    <property type="entry name" value="HAD_sf"/>
</dbReference>
<evidence type="ECO:0000259" key="20">
    <source>
        <dbReference type="Pfam" id="PF00122"/>
    </source>
</evidence>
<feature type="transmembrane region" description="Helical" evidence="19">
    <location>
        <begin position="885"/>
        <end position="902"/>
    </location>
</feature>
<evidence type="ECO:0000259" key="21">
    <source>
        <dbReference type="Pfam" id="PF16209"/>
    </source>
</evidence>
<comment type="similarity">
    <text evidence="3 19">Belongs to the cation transport ATPase (P-type) (TC 3.A.3) family. Type IV subfamily.</text>
</comment>
<dbReference type="InterPro" id="IPR032631">
    <property type="entry name" value="P-type_ATPase_N"/>
</dbReference>
<protein>
    <recommendedName>
        <fullName evidence="19">Phospholipid-transporting ATPase</fullName>
        <ecNumber evidence="19">7.6.2.1</ecNumber>
    </recommendedName>
</protein>
<evidence type="ECO:0000256" key="10">
    <source>
        <dbReference type="ARBA" id="ARBA00022967"/>
    </source>
</evidence>
<evidence type="ECO:0000256" key="3">
    <source>
        <dbReference type="ARBA" id="ARBA00008109"/>
    </source>
</evidence>
<dbReference type="SUPFAM" id="SSF81653">
    <property type="entry name" value="Calcium ATPase, transduction domain A"/>
    <property type="match status" value="1"/>
</dbReference>
<dbReference type="STRING" id="684364.F4P9B4"/>
<dbReference type="Gene3D" id="3.40.1110.10">
    <property type="entry name" value="Calcium-transporting ATPase, cytoplasmic domain N"/>
    <property type="match status" value="1"/>
</dbReference>
<feature type="binding site" evidence="17">
    <location>
        <position position="690"/>
    </location>
    <ligand>
        <name>ATP</name>
        <dbReference type="ChEBI" id="CHEBI:30616"/>
    </ligand>
</feature>
<keyword evidence="4" id="KW-0813">Transport</keyword>
<evidence type="ECO:0000259" key="22">
    <source>
        <dbReference type="Pfam" id="PF16212"/>
    </source>
</evidence>
<feature type="binding site" evidence="17">
    <location>
        <position position="342"/>
    </location>
    <ligand>
        <name>ATP</name>
        <dbReference type="ChEBI" id="CHEBI:30616"/>
    </ligand>
</feature>
<evidence type="ECO:0000256" key="5">
    <source>
        <dbReference type="ARBA" id="ARBA00022692"/>
    </source>
</evidence>
<dbReference type="Proteomes" id="UP000007241">
    <property type="component" value="Unassembled WGS sequence"/>
</dbReference>
<dbReference type="GO" id="GO:0006897">
    <property type="term" value="P:endocytosis"/>
    <property type="evidence" value="ECO:0000318"/>
    <property type="project" value="GO_Central"/>
</dbReference>
<comment type="cofactor">
    <cofactor evidence="1 18">
        <name>Mg(2+)</name>
        <dbReference type="ChEBI" id="CHEBI:18420"/>
    </cofactor>
</comment>
<dbReference type="SFLD" id="SFLDS00003">
    <property type="entry name" value="Haloacid_Dehalogenase"/>
    <property type="match status" value="1"/>
</dbReference>
<dbReference type="InterPro" id="IPR059000">
    <property type="entry name" value="ATPase_P-type_domA"/>
</dbReference>
<feature type="binding site" evidence="17">
    <location>
        <position position="432"/>
    </location>
    <ligand>
        <name>ATP</name>
        <dbReference type="ChEBI" id="CHEBI:30616"/>
    </ligand>
</feature>
<feature type="transmembrane region" description="Helical" evidence="19">
    <location>
        <begin position="939"/>
        <end position="965"/>
    </location>
</feature>
<feature type="binding site" evidence="18">
    <location>
        <position position="342"/>
    </location>
    <ligand>
        <name>Mg(2+)</name>
        <dbReference type="ChEBI" id="CHEBI:18420"/>
    </ligand>
</feature>
<feature type="binding site" evidence="18">
    <location>
        <position position="340"/>
    </location>
    <ligand>
        <name>Mg(2+)</name>
        <dbReference type="ChEBI" id="CHEBI:18420"/>
    </ligand>
</feature>
<evidence type="ECO:0000256" key="15">
    <source>
        <dbReference type="ARBA" id="ARBA00049128"/>
    </source>
</evidence>
<dbReference type="Pfam" id="PF16212">
    <property type="entry name" value="PhoLip_ATPase_C"/>
    <property type="match status" value="1"/>
</dbReference>
<dbReference type="GO" id="GO:0010008">
    <property type="term" value="C:endosome membrane"/>
    <property type="evidence" value="ECO:0007669"/>
    <property type="project" value="UniProtKB-SubCell"/>
</dbReference>
<dbReference type="InterPro" id="IPR023299">
    <property type="entry name" value="ATPase_P-typ_cyto_dom_N"/>
</dbReference>
<dbReference type="GO" id="GO:0005768">
    <property type="term" value="C:endosome"/>
    <property type="evidence" value="ECO:0000318"/>
    <property type="project" value="GO_Central"/>
</dbReference>
<dbReference type="InterPro" id="IPR006539">
    <property type="entry name" value="P-type_ATPase_IV"/>
</dbReference>
<dbReference type="FunFam" id="3.40.50.1000:FF:000009">
    <property type="entry name" value="Phospholipid-transporting ATPase"/>
    <property type="match status" value="1"/>
</dbReference>
<dbReference type="InterPro" id="IPR008250">
    <property type="entry name" value="ATPase_P-typ_transduc_dom_A_sf"/>
</dbReference>
<feature type="transmembrane region" description="Helical" evidence="19">
    <location>
        <begin position="253"/>
        <end position="270"/>
    </location>
</feature>
<feature type="transmembrane region" description="Helical" evidence="19">
    <location>
        <begin position="803"/>
        <end position="825"/>
    </location>
</feature>
<dbReference type="Pfam" id="PF00702">
    <property type="entry name" value="Hydrolase"/>
    <property type="match status" value="1"/>
</dbReference>
<keyword evidence="7 17" id="KW-0547">Nucleotide-binding</keyword>
<keyword evidence="13 19" id="KW-0472">Membrane</keyword>
<evidence type="ECO:0000313" key="23">
    <source>
        <dbReference type="EMBL" id="EGF78151.1"/>
    </source>
</evidence>
<evidence type="ECO:0000256" key="18">
    <source>
        <dbReference type="PIRSR" id="PIRSR606539-3"/>
    </source>
</evidence>
<evidence type="ECO:0000256" key="7">
    <source>
        <dbReference type="ARBA" id="ARBA00022741"/>
    </source>
</evidence>
<keyword evidence="8 17" id="KW-0067">ATP-binding</keyword>
<feature type="binding site" evidence="18">
    <location>
        <position position="720"/>
    </location>
    <ligand>
        <name>Mg(2+)</name>
        <dbReference type="ChEBI" id="CHEBI:18420"/>
    </ligand>
</feature>
<dbReference type="SUPFAM" id="SSF81665">
    <property type="entry name" value="Calcium ATPase, transmembrane domain M"/>
    <property type="match status" value="1"/>
</dbReference>
<dbReference type="NCBIfam" id="TIGR01652">
    <property type="entry name" value="ATPase-Plipid"/>
    <property type="match status" value="1"/>
</dbReference>
<reference evidence="23 24" key="1">
    <citation type="submission" date="2009-12" db="EMBL/GenBank/DDBJ databases">
        <title>The draft genome of Batrachochytrium dendrobatidis.</title>
        <authorList>
            <consortium name="US DOE Joint Genome Institute (JGI-PGF)"/>
            <person name="Kuo A."/>
            <person name="Salamov A."/>
            <person name="Schmutz J."/>
            <person name="Lucas S."/>
            <person name="Pitluck S."/>
            <person name="Rosenblum E."/>
            <person name="Stajich J."/>
            <person name="Eisen M."/>
            <person name="Grigoriev I.V."/>
        </authorList>
    </citation>
    <scope>NUCLEOTIDE SEQUENCE [LARGE SCALE GENOMIC DNA]</scope>
    <source>
        <strain evidence="24">JAM81 / FGSC 10211</strain>
    </source>
</reference>
<keyword evidence="24" id="KW-1185">Reference proteome</keyword>
<dbReference type="EC" id="7.6.2.1" evidence="19"/>
<feature type="transmembrane region" description="Helical" evidence="19">
    <location>
        <begin position="777"/>
        <end position="797"/>
    </location>
</feature>
<evidence type="ECO:0000256" key="19">
    <source>
        <dbReference type="RuleBase" id="RU362033"/>
    </source>
</evidence>
<dbReference type="GO" id="GO:0000287">
    <property type="term" value="F:magnesium ion binding"/>
    <property type="evidence" value="ECO:0007669"/>
    <property type="project" value="UniProtKB-UniRule"/>
</dbReference>
<dbReference type="GO" id="GO:0045332">
    <property type="term" value="P:phospholipid translocation"/>
    <property type="evidence" value="ECO:0000318"/>
    <property type="project" value="GO_Central"/>
</dbReference>
<evidence type="ECO:0000256" key="9">
    <source>
        <dbReference type="ARBA" id="ARBA00022842"/>
    </source>
</evidence>
<comment type="subcellular location">
    <subcellularLocation>
        <location evidence="2">Endosome membrane</location>
        <topology evidence="2">Multi-pass membrane protein</topology>
    </subcellularLocation>
    <subcellularLocation>
        <location evidence="19">Membrane</location>
        <topology evidence="19">Multi-pass membrane protein</topology>
    </subcellularLocation>
</comment>
<feature type="transmembrane region" description="Helical" evidence="19">
    <location>
        <begin position="914"/>
        <end position="933"/>
    </location>
</feature>
<evidence type="ECO:0000256" key="17">
    <source>
        <dbReference type="PIRSR" id="PIRSR606539-2"/>
    </source>
</evidence>
<evidence type="ECO:0000256" key="12">
    <source>
        <dbReference type="ARBA" id="ARBA00023055"/>
    </source>
</evidence>
<comment type="catalytic activity">
    <reaction evidence="14 19">
        <text>ATP + H2O + phospholipidSide 1 = ADP + phosphate + phospholipidSide 2.</text>
        <dbReference type="EC" id="7.6.2.1"/>
    </reaction>
</comment>
<evidence type="ECO:0000256" key="1">
    <source>
        <dbReference type="ARBA" id="ARBA00001946"/>
    </source>
</evidence>
<keyword evidence="12" id="KW-0445">Lipid transport</keyword>
<dbReference type="GO" id="GO:0005802">
    <property type="term" value="C:trans-Golgi network"/>
    <property type="evidence" value="ECO:0000318"/>
    <property type="project" value="GO_Central"/>
</dbReference>
<dbReference type="SUPFAM" id="SSF56784">
    <property type="entry name" value="HAD-like"/>
    <property type="match status" value="1"/>
</dbReference>
<feature type="transmembrane region" description="Helical" evidence="19">
    <location>
        <begin position="15"/>
        <end position="37"/>
    </location>
</feature>
<dbReference type="InterPro" id="IPR023298">
    <property type="entry name" value="ATPase_P-typ_TM_dom_sf"/>
</dbReference>
<dbReference type="PRINTS" id="PR00119">
    <property type="entry name" value="CATATPASE"/>
</dbReference>
<keyword evidence="10 19" id="KW-1278">Translocase</keyword>
<evidence type="ECO:0000256" key="2">
    <source>
        <dbReference type="ARBA" id="ARBA00004337"/>
    </source>
</evidence>
<dbReference type="NCBIfam" id="TIGR01494">
    <property type="entry name" value="ATPase_P-type"/>
    <property type="match status" value="2"/>
</dbReference>
<dbReference type="FunFam" id="3.40.1110.10:FF:000085">
    <property type="entry name" value="Phospholipid-transporting ATPase"/>
    <property type="match status" value="1"/>
</dbReference>
<feature type="domain" description="P-type ATPase C-terminal" evidence="22">
    <location>
        <begin position="743"/>
        <end position="974"/>
    </location>
</feature>
<comment type="catalytic activity">
    <reaction evidence="15">
        <text>a 1,2-diacyl-sn-glycero-3-phosphoethanolamine(out) + ATP + H2O = a 1,2-diacyl-sn-glycero-3-phosphoethanolamine(in) + ADP + phosphate + H(+)</text>
        <dbReference type="Rhea" id="RHEA:66132"/>
        <dbReference type="ChEBI" id="CHEBI:15377"/>
        <dbReference type="ChEBI" id="CHEBI:15378"/>
        <dbReference type="ChEBI" id="CHEBI:30616"/>
        <dbReference type="ChEBI" id="CHEBI:43474"/>
        <dbReference type="ChEBI" id="CHEBI:64612"/>
        <dbReference type="ChEBI" id="CHEBI:456216"/>
    </reaction>
    <physiologicalReaction direction="left-to-right" evidence="15">
        <dbReference type="Rhea" id="RHEA:66133"/>
    </physiologicalReaction>
</comment>
<feature type="binding site" evidence="17">
    <location>
        <position position="608"/>
    </location>
    <ligand>
        <name>ATP</name>
        <dbReference type="ChEBI" id="CHEBI:30616"/>
    </ligand>
</feature>
<feature type="active site" description="4-aspartylphosphate intermediate" evidence="16">
    <location>
        <position position="340"/>
    </location>
</feature>
<evidence type="ECO:0000313" key="24">
    <source>
        <dbReference type="Proteomes" id="UP000007241"/>
    </source>
</evidence>
<dbReference type="SFLD" id="SFLDG00002">
    <property type="entry name" value="C1.7:_P-type_atpase_like"/>
    <property type="match status" value="1"/>
</dbReference>
<gene>
    <name evidence="23" type="ORF">BATDEDRAFT_13273</name>
</gene>
<dbReference type="Gene3D" id="2.70.150.10">
    <property type="entry name" value="Calcium-transporting ATPase, cytoplasmic transduction domain A"/>
    <property type="match status" value="1"/>
</dbReference>
<dbReference type="Pfam" id="PF16209">
    <property type="entry name" value="PhoLip_ATPase_N"/>
    <property type="match status" value="1"/>
</dbReference>
<dbReference type="GO" id="GO:0005524">
    <property type="term" value="F:ATP binding"/>
    <property type="evidence" value="ECO:0007669"/>
    <property type="project" value="UniProtKB-UniRule"/>
</dbReference>
<evidence type="ECO:0000256" key="16">
    <source>
        <dbReference type="PIRSR" id="PIRSR606539-1"/>
    </source>
</evidence>
<dbReference type="Gene3D" id="3.40.50.1000">
    <property type="entry name" value="HAD superfamily/HAD-like"/>
    <property type="match status" value="1"/>
</dbReference>
<evidence type="ECO:0000256" key="11">
    <source>
        <dbReference type="ARBA" id="ARBA00022989"/>
    </source>
</evidence>
<dbReference type="PROSITE" id="PS00154">
    <property type="entry name" value="ATPASE_E1_E2"/>
    <property type="match status" value="1"/>
</dbReference>
<keyword evidence="9 18" id="KW-0460">Magnesium</keyword>
<dbReference type="GO" id="GO:0140326">
    <property type="term" value="F:ATPase-coupled intramembrane lipid transporter activity"/>
    <property type="evidence" value="ECO:0000318"/>
    <property type="project" value="GO_Central"/>
</dbReference>
<dbReference type="FunCoup" id="F4P9B4">
    <property type="interactions" value="180"/>
</dbReference>
<feature type="binding site" evidence="17">
    <location>
        <position position="719"/>
    </location>
    <ligand>
        <name>ATP</name>
        <dbReference type="ChEBI" id="CHEBI:30616"/>
    </ligand>
</feature>
<evidence type="ECO:0000256" key="8">
    <source>
        <dbReference type="ARBA" id="ARBA00022840"/>
    </source>
</evidence>
<feature type="binding site" evidence="17">
    <location>
        <position position="609"/>
    </location>
    <ligand>
        <name>ATP</name>
        <dbReference type="ChEBI" id="CHEBI:30616"/>
    </ligand>
</feature>
<dbReference type="InterPro" id="IPR032630">
    <property type="entry name" value="P_typ_ATPase_c"/>
</dbReference>
<keyword evidence="5 19" id="KW-0812">Transmembrane</keyword>
<feature type="binding site" evidence="17">
    <location>
        <position position="527"/>
    </location>
    <ligand>
        <name>ATP</name>
        <dbReference type="ChEBI" id="CHEBI:30616"/>
    </ligand>
</feature>
<feature type="binding site" evidence="17">
    <location>
        <position position="340"/>
    </location>
    <ligand>
        <name>ATP</name>
        <dbReference type="ChEBI" id="CHEBI:30616"/>
    </ligand>
</feature>
<feature type="non-terminal residue" evidence="23">
    <location>
        <position position="1"/>
    </location>
</feature>
<dbReference type="InterPro" id="IPR018303">
    <property type="entry name" value="ATPase_P-typ_P_site"/>
</dbReference>
<dbReference type="InterPro" id="IPR001757">
    <property type="entry name" value="P_typ_ATPase"/>
</dbReference>
<feature type="domain" description="P-type ATPase N-terminal" evidence="21">
    <location>
        <begin position="2"/>
        <end position="55"/>
    </location>
</feature>
<organism evidence="23 24">
    <name type="scientific">Batrachochytrium dendrobatidis (strain JAM81 / FGSC 10211)</name>
    <name type="common">Frog chytrid fungus</name>
    <dbReference type="NCBI Taxonomy" id="684364"/>
    <lineage>
        <taxon>Eukaryota</taxon>
        <taxon>Fungi</taxon>
        <taxon>Fungi incertae sedis</taxon>
        <taxon>Chytridiomycota</taxon>
        <taxon>Chytridiomycota incertae sedis</taxon>
        <taxon>Chytridiomycetes</taxon>
        <taxon>Rhizophydiales</taxon>
        <taxon>Rhizophydiales incertae sedis</taxon>
        <taxon>Batrachochytrium</taxon>
    </lineage>
</organism>
<keyword evidence="11 19" id="KW-1133">Transmembrane helix</keyword>
<feature type="binding site" evidence="17">
    <location>
        <position position="341"/>
    </location>
    <ligand>
        <name>ATP</name>
        <dbReference type="ChEBI" id="CHEBI:30616"/>
    </ligand>
</feature>
<feature type="domain" description="P-type ATPase A" evidence="20">
    <location>
        <begin position="96"/>
        <end position="221"/>
    </location>
</feature>
<feature type="binding site" evidence="17">
    <location>
        <position position="498"/>
    </location>
    <ligand>
        <name>ATP</name>
        <dbReference type="ChEBI" id="CHEBI:30616"/>
    </ligand>
</feature>
<dbReference type="EMBL" id="GL882889">
    <property type="protein sequence ID" value="EGF78151.1"/>
    <property type="molecule type" value="Genomic_DNA"/>
</dbReference>
<accession>F4P9B4</accession>
<dbReference type="RefSeq" id="XP_006680990.1">
    <property type="nucleotide sequence ID" value="XM_006680927.1"/>
</dbReference>
<feature type="transmembrane region" description="Helical" evidence="19">
    <location>
        <begin position="859"/>
        <end position="879"/>
    </location>
</feature>
<feature type="binding site" evidence="17">
    <location>
        <position position="720"/>
    </location>
    <ligand>
        <name>ATP</name>
        <dbReference type="ChEBI" id="CHEBI:30616"/>
    </ligand>
</feature>
<dbReference type="AlphaFoldDB" id="F4P9B4"/>
<dbReference type="GeneID" id="18236786"/>
<sequence>KGFEPNIVRNQKYNFLTFVPVVLFEQFKLFFNMYFLLVALSQLVKSLQIGYLFTYFGPLSFVLVITIGKEALDDYRRLQRDKVANSQTYTRLSVAGPAEVPSSELCVGDLVVIHKNQRVPADCILLRTPEPSGACFIRTDQLDGETDWKLRVAVSHSQKLPNDMAIFQTNASPHMDIHSFIGNITWDTQIDPLTVDNTLWMNTVLASSAALCLIVYTGRDTRAVMNTSFPSTKIGLLDLDINRLSKARFKIESFILALVTLQLSLTMVMMDGFRGLWFIYIFRFLILFSSIIPISLRVNLDMGKTVFSYLIMSDQKIPSTIVRTSTIPEELGRIDYLLTDKTGTLTKNDMELRKLHMGTISYGSESMEEVAGYIRSAFEQAQAQDTSFGTKRTKGINTRLKDITVALALCHNVTPVIDGEGELSYQASSPDEVAIVKWTESIGLTLYFRDMSIIRLRTMHGTLLEYDILDVFSFTSDTKRMGIILREKATGEITFYQKGADAVMTRIVAYNDWLDEECGNMAREGLRTLVIGRKRISEDYYNEFQQKYQEAKICLQNRKNVMQGVVSQYLEKDLELLGLTGVEDKLQDDVKLTLELLRNAGLRIWMLTGDKIETATCIAISSKLVSRNQFIHTIAKVTDPTTIQEELETIRSKTDCALVIDGESLQTCLDFCPEIFMELALCLSVVVCCRCSPTQKADVARLIKESTKSRTCAIGDGGNDVSMIQAAHVGIGIVGKEGMQASLAADFSVTQFSHIARLLLWHGRNSYKRSAKLSQFVIHRGLIISIMQAVFSSLFYFAPIALYQGMLLVGYATFYTMAPVFSLVLDKDISEDTALMYPELYKELVKASTVGRALSYKTFFIWLLISVYQGGAIMMLAIWLFENEFVRVVSISFTALVFNELLMVALEITTWHPYMIYSQLGTAAIYIGSMWLLPAYFDVHFIATTTFVWKVALITAVSSLPLYVYKAVQWRINPPNYTKLEG</sequence>
<dbReference type="GO" id="GO:0005886">
    <property type="term" value="C:plasma membrane"/>
    <property type="evidence" value="ECO:0000318"/>
    <property type="project" value="GO_Central"/>
</dbReference>
<dbReference type="GO" id="GO:0006890">
    <property type="term" value="P:retrograde vesicle-mediated transport, Golgi to endoplasmic reticulum"/>
    <property type="evidence" value="ECO:0000318"/>
    <property type="project" value="GO_Central"/>
</dbReference>
<feature type="binding site" evidence="17">
    <location>
        <position position="474"/>
    </location>
    <ligand>
        <name>ATP</name>
        <dbReference type="ChEBI" id="CHEBI:30616"/>
    </ligand>
</feature>
<dbReference type="Pfam" id="PF00122">
    <property type="entry name" value="E1-E2_ATPase"/>
    <property type="match status" value="1"/>
</dbReference>
<dbReference type="PANTHER" id="PTHR24092:SF5">
    <property type="entry name" value="PHOSPHOLIPID-TRANSPORTING ATPASE"/>
    <property type="match status" value="1"/>
</dbReference>
<keyword evidence="6 18" id="KW-0479">Metal-binding</keyword>
<dbReference type="InParanoid" id="F4P9B4"/>
<dbReference type="InterPro" id="IPR044492">
    <property type="entry name" value="P_typ_ATPase_HD_dom"/>
</dbReference>
<dbReference type="PANTHER" id="PTHR24092">
    <property type="entry name" value="PROBABLE PHOSPHOLIPID-TRANSPORTING ATPASE"/>
    <property type="match status" value="1"/>
</dbReference>
<evidence type="ECO:0000256" key="13">
    <source>
        <dbReference type="ARBA" id="ARBA00023136"/>
    </source>
</evidence>
<evidence type="ECO:0000256" key="4">
    <source>
        <dbReference type="ARBA" id="ARBA00022448"/>
    </source>
</evidence>
<name>F4P9B4_BATDJ</name>
<dbReference type="SFLD" id="SFLDF00027">
    <property type="entry name" value="p-type_atpase"/>
    <property type="match status" value="1"/>
</dbReference>
<feature type="binding site" evidence="17">
    <location>
        <position position="696"/>
    </location>
    <ligand>
        <name>ATP</name>
        <dbReference type="ChEBI" id="CHEBI:30616"/>
    </ligand>
</feature>
<dbReference type="OrthoDB" id="377733at2759"/>
<evidence type="ECO:0000256" key="14">
    <source>
        <dbReference type="ARBA" id="ARBA00034036"/>
    </source>
</evidence>
<feature type="binding site" evidence="18">
    <location>
        <position position="716"/>
    </location>
    <ligand>
        <name>Mg(2+)</name>
        <dbReference type="ChEBI" id="CHEBI:18420"/>
    </ligand>
</feature>
<dbReference type="SUPFAM" id="SSF81660">
    <property type="entry name" value="Metal cation-transporting ATPase, ATP-binding domain N"/>
    <property type="match status" value="1"/>
</dbReference>
<dbReference type="HOGENOM" id="CLU_000846_3_1_1"/>
<feature type="transmembrane region" description="Helical" evidence="19">
    <location>
        <begin position="49"/>
        <end position="68"/>
    </location>
</feature>
<proteinExistence type="inferred from homology"/>
<evidence type="ECO:0000256" key="6">
    <source>
        <dbReference type="ARBA" id="ARBA00022723"/>
    </source>
</evidence>
<dbReference type="GO" id="GO:0016887">
    <property type="term" value="F:ATP hydrolysis activity"/>
    <property type="evidence" value="ECO:0007669"/>
    <property type="project" value="InterPro"/>
</dbReference>
<feature type="transmembrane region" description="Helical" evidence="19">
    <location>
        <begin position="276"/>
        <end position="296"/>
    </location>
</feature>
<feature type="binding site" evidence="17">
    <location>
        <position position="610"/>
    </location>
    <ligand>
        <name>ATP</name>
        <dbReference type="ChEBI" id="CHEBI:30616"/>
    </ligand>
</feature>
<dbReference type="InterPro" id="IPR036412">
    <property type="entry name" value="HAD-like_sf"/>
</dbReference>